<evidence type="ECO:0000256" key="4">
    <source>
        <dbReference type="PROSITE-ProRule" id="PRU00335"/>
    </source>
</evidence>
<accession>A0A3N5XY90</accession>
<keyword evidence="2 4" id="KW-0238">DNA-binding</keyword>
<dbReference type="Pfam" id="PF14246">
    <property type="entry name" value="TetR_C_7"/>
    <property type="match status" value="1"/>
</dbReference>
<dbReference type="SUPFAM" id="SSF46689">
    <property type="entry name" value="Homeodomain-like"/>
    <property type="match status" value="1"/>
</dbReference>
<dbReference type="InterPro" id="IPR001647">
    <property type="entry name" value="HTH_TetR"/>
</dbReference>
<comment type="caution">
    <text evidence="6">The sequence shown here is derived from an EMBL/GenBank/DDBJ whole genome shotgun (WGS) entry which is preliminary data.</text>
</comment>
<protein>
    <submittedName>
        <fullName evidence="6">TetR/AcrR family transcriptional regulator</fullName>
    </submittedName>
</protein>
<keyword evidence="3" id="KW-0804">Transcription</keyword>
<dbReference type="AlphaFoldDB" id="A0A3N5XY90"/>
<dbReference type="PANTHER" id="PTHR30055">
    <property type="entry name" value="HTH-TYPE TRANSCRIPTIONAL REGULATOR RUTR"/>
    <property type="match status" value="1"/>
</dbReference>
<dbReference type="FunFam" id="1.10.10.60:FF:000141">
    <property type="entry name" value="TetR family transcriptional regulator"/>
    <property type="match status" value="1"/>
</dbReference>
<dbReference type="SUPFAM" id="SSF48498">
    <property type="entry name" value="Tetracyclin repressor-like, C-terminal domain"/>
    <property type="match status" value="1"/>
</dbReference>
<dbReference type="PROSITE" id="PS50977">
    <property type="entry name" value="HTH_TETR_2"/>
    <property type="match status" value="1"/>
</dbReference>
<dbReference type="GO" id="GO:0000976">
    <property type="term" value="F:transcription cis-regulatory region binding"/>
    <property type="evidence" value="ECO:0007669"/>
    <property type="project" value="TreeGrafter"/>
</dbReference>
<dbReference type="PANTHER" id="PTHR30055:SF224">
    <property type="entry name" value="TRANSCRIPTIONAL REGULATOR TETR FAMILY"/>
    <property type="match status" value="1"/>
</dbReference>
<evidence type="ECO:0000256" key="3">
    <source>
        <dbReference type="ARBA" id="ARBA00023163"/>
    </source>
</evidence>
<dbReference type="InterPro" id="IPR036271">
    <property type="entry name" value="Tet_transcr_reg_TetR-rel_C_sf"/>
</dbReference>
<dbReference type="InterPro" id="IPR039536">
    <property type="entry name" value="TetR_C_Proteobacteria"/>
</dbReference>
<dbReference type="Gene3D" id="1.10.10.60">
    <property type="entry name" value="Homeodomain-like"/>
    <property type="match status" value="1"/>
</dbReference>
<dbReference type="Pfam" id="PF00440">
    <property type="entry name" value="TetR_N"/>
    <property type="match status" value="1"/>
</dbReference>
<evidence type="ECO:0000313" key="6">
    <source>
        <dbReference type="EMBL" id="RPJ65892.1"/>
    </source>
</evidence>
<keyword evidence="7" id="KW-1185">Reference proteome</keyword>
<keyword evidence="1" id="KW-0805">Transcription regulation</keyword>
<organism evidence="6 7">
    <name type="scientific">Alteromonas sediminis</name>
    <dbReference type="NCBI Taxonomy" id="2259342"/>
    <lineage>
        <taxon>Bacteria</taxon>
        <taxon>Pseudomonadati</taxon>
        <taxon>Pseudomonadota</taxon>
        <taxon>Gammaproteobacteria</taxon>
        <taxon>Alteromonadales</taxon>
        <taxon>Alteromonadaceae</taxon>
        <taxon>Alteromonas/Salinimonas group</taxon>
        <taxon>Alteromonas</taxon>
    </lineage>
</organism>
<feature type="domain" description="HTH tetR-type" evidence="5">
    <location>
        <begin position="10"/>
        <end position="70"/>
    </location>
</feature>
<evidence type="ECO:0000313" key="7">
    <source>
        <dbReference type="Proteomes" id="UP000275281"/>
    </source>
</evidence>
<dbReference type="EMBL" id="RPOK01000004">
    <property type="protein sequence ID" value="RPJ65892.1"/>
    <property type="molecule type" value="Genomic_DNA"/>
</dbReference>
<dbReference type="PRINTS" id="PR00455">
    <property type="entry name" value="HTHTETR"/>
</dbReference>
<dbReference type="Proteomes" id="UP000275281">
    <property type="component" value="Unassembled WGS sequence"/>
</dbReference>
<dbReference type="InterPro" id="IPR023772">
    <property type="entry name" value="DNA-bd_HTH_TetR-type_CS"/>
</dbReference>
<proteinExistence type="predicted"/>
<dbReference type="GO" id="GO:0003700">
    <property type="term" value="F:DNA-binding transcription factor activity"/>
    <property type="evidence" value="ECO:0007669"/>
    <property type="project" value="TreeGrafter"/>
</dbReference>
<reference evidence="6 7" key="1">
    <citation type="submission" date="2018-11" db="EMBL/GenBank/DDBJ databases">
        <authorList>
            <person name="Ye M.-Q."/>
            <person name="Du Z.-J."/>
        </authorList>
    </citation>
    <scope>NUCLEOTIDE SEQUENCE [LARGE SCALE GENOMIC DNA]</scope>
    <source>
        <strain evidence="6 7">U0105</strain>
    </source>
</reference>
<dbReference type="InterPro" id="IPR050109">
    <property type="entry name" value="HTH-type_TetR-like_transc_reg"/>
</dbReference>
<evidence type="ECO:0000259" key="5">
    <source>
        <dbReference type="PROSITE" id="PS50977"/>
    </source>
</evidence>
<dbReference type="PROSITE" id="PS01081">
    <property type="entry name" value="HTH_TETR_1"/>
    <property type="match status" value="1"/>
</dbReference>
<dbReference type="RefSeq" id="WP_124028523.1">
    <property type="nucleotide sequence ID" value="NZ_JBHRSN010000007.1"/>
</dbReference>
<feature type="DNA-binding region" description="H-T-H motif" evidence="4">
    <location>
        <begin position="33"/>
        <end position="52"/>
    </location>
</feature>
<sequence>MTEAKKTRSELKREAILEGARNAFQQFGVGNTSMDKIAEMAQVSKRTVYNHFPSKEILVTHIIKEIWGNAILGFDAPYDAERDLKSQLLELVDNQLNLMGQSEMLELTRVALAHCLYNPDNFESEISDFFEQETAMIRWLKSAMDDGKLKKVDPLLANDQILSLLKGQALWPQLLHAEAPLSKQQQIALAEATVDMFLSYYRIC</sequence>
<dbReference type="OrthoDB" id="116240at2"/>
<dbReference type="InterPro" id="IPR009057">
    <property type="entry name" value="Homeodomain-like_sf"/>
</dbReference>
<evidence type="ECO:0000256" key="1">
    <source>
        <dbReference type="ARBA" id="ARBA00023015"/>
    </source>
</evidence>
<name>A0A3N5XY90_9ALTE</name>
<gene>
    <name evidence="6" type="ORF">DRW07_13865</name>
</gene>
<evidence type="ECO:0000256" key="2">
    <source>
        <dbReference type="ARBA" id="ARBA00023125"/>
    </source>
</evidence>
<dbReference type="Gene3D" id="1.10.357.10">
    <property type="entry name" value="Tetracycline Repressor, domain 2"/>
    <property type="match status" value="1"/>
</dbReference>